<evidence type="ECO:0000256" key="5">
    <source>
        <dbReference type="ARBA" id="ARBA00023180"/>
    </source>
</evidence>
<dbReference type="AlphaFoldDB" id="A0A9W8AFE5"/>
<evidence type="ECO:0000256" key="2">
    <source>
        <dbReference type="ARBA" id="ARBA00022512"/>
    </source>
</evidence>
<dbReference type="InterPro" id="IPR051648">
    <property type="entry name" value="CWI-Assembly_Regulator"/>
</dbReference>
<keyword evidence="5" id="KW-0325">Glycoprotein</keyword>
<dbReference type="Gene3D" id="3.80.20.20">
    <property type="entry name" value="Receptor L-domain"/>
    <property type="match status" value="1"/>
</dbReference>
<dbReference type="OrthoDB" id="536881at2759"/>
<name>A0A9W8AFE5_9FUNG</name>
<protein>
    <submittedName>
        <fullName evidence="7">Protoplasts-secreted</fullName>
    </submittedName>
</protein>
<evidence type="ECO:0000256" key="6">
    <source>
        <dbReference type="SAM" id="Phobius"/>
    </source>
</evidence>
<dbReference type="SUPFAM" id="SSF52058">
    <property type="entry name" value="L domain-like"/>
    <property type="match status" value="2"/>
</dbReference>
<dbReference type="Proteomes" id="UP001150569">
    <property type="component" value="Unassembled WGS sequence"/>
</dbReference>
<keyword evidence="8" id="KW-1185">Reference proteome</keyword>
<comment type="subcellular location">
    <subcellularLocation>
        <location evidence="1">Secreted</location>
        <location evidence="1">Cell wall</location>
    </subcellularLocation>
</comment>
<gene>
    <name evidence="7" type="primary">PST1_2</name>
    <name evidence="7" type="ORF">IWQ60_003528</name>
</gene>
<keyword evidence="6" id="KW-0472">Membrane</keyword>
<evidence type="ECO:0000313" key="7">
    <source>
        <dbReference type="EMBL" id="KAJ1926759.1"/>
    </source>
</evidence>
<keyword evidence="2" id="KW-0134">Cell wall</keyword>
<feature type="transmembrane region" description="Helical" evidence="6">
    <location>
        <begin position="371"/>
        <end position="391"/>
    </location>
</feature>
<sequence>MPESCFGDYHVLTDSDLASLNACTQVTGSITIDNSDWTDLTLGSLRALQGNFNVTNNVSLVKVALPNMEHITRELVIIGNDRLQAVYTPNLNHVGGIVVNNNIQLETLSLPPNQAEIGRFHIQDTWLKELPNLSFVKARDVSMFRNHAIISVTFPRLAEVEDNLYVSLSGQPGDAKRGKVYFPQLVSVGEKMSVTHSTYLHVPALRTVGRDLRLDSHTMDQMEFSQLESVGGSLRINNNAELGRINFPVLKSVSETLELWHNKDLLVPSFASLETIGADLRMADCHQVNTFNGFPSLHTVNHTIDLRGILTNVNLDVLAKAGNMTVVSSYLVNCTNVHAQYDSKVEGKVTCFDGADFKYIGDFNLLPNKALTAQISLGTILLAIILTAVLVI</sequence>
<keyword evidence="6" id="KW-0812">Transmembrane</keyword>
<dbReference type="InterPro" id="IPR036941">
    <property type="entry name" value="Rcpt_L-dom_sf"/>
</dbReference>
<evidence type="ECO:0000256" key="3">
    <source>
        <dbReference type="ARBA" id="ARBA00022525"/>
    </source>
</evidence>
<evidence type="ECO:0000256" key="1">
    <source>
        <dbReference type="ARBA" id="ARBA00004191"/>
    </source>
</evidence>
<evidence type="ECO:0000313" key="8">
    <source>
        <dbReference type="Proteomes" id="UP001150569"/>
    </source>
</evidence>
<proteinExistence type="predicted"/>
<evidence type="ECO:0000256" key="4">
    <source>
        <dbReference type="ARBA" id="ARBA00022729"/>
    </source>
</evidence>
<keyword evidence="4" id="KW-0732">Signal</keyword>
<dbReference type="EMBL" id="JANBPT010000152">
    <property type="protein sequence ID" value="KAJ1926759.1"/>
    <property type="molecule type" value="Genomic_DNA"/>
</dbReference>
<keyword evidence="3" id="KW-0964">Secreted</keyword>
<reference evidence="7" key="1">
    <citation type="submission" date="2022-07" db="EMBL/GenBank/DDBJ databases">
        <title>Phylogenomic reconstructions and comparative analyses of Kickxellomycotina fungi.</title>
        <authorList>
            <person name="Reynolds N.K."/>
            <person name="Stajich J.E."/>
            <person name="Barry K."/>
            <person name="Grigoriev I.V."/>
            <person name="Crous P."/>
            <person name="Smith M.E."/>
        </authorList>
    </citation>
    <scope>NUCLEOTIDE SEQUENCE</scope>
    <source>
        <strain evidence="7">RSA 861</strain>
    </source>
</reference>
<comment type="caution">
    <text evidence="7">The sequence shown here is derived from an EMBL/GenBank/DDBJ whole genome shotgun (WGS) entry which is preliminary data.</text>
</comment>
<dbReference type="PANTHER" id="PTHR31018">
    <property type="entry name" value="SPORULATION-SPECIFIC PROTEIN-RELATED"/>
    <property type="match status" value="1"/>
</dbReference>
<dbReference type="PANTHER" id="PTHR31018:SF3">
    <property type="entry name" value="RECEPTOR PROTEIN-TYROSINE KINASE"/>
    <property type="match status" value="1"/>
</dbReference>
<accession>A0A9W8AFE5</accession>
<keyword evidence="6" id="KW-1133">Transmembrane helix</keyword>
<organism evidence="7 8">
    <name type="scientific">Tieghemiomyces parasiticus</name>
    <dbReference type="NCBI Taxonomy" id="78921"/>
    <lineage>
        <taxon>Eukaryota</taxon>
        <taxon>Fungi</taxon>
        <taxon>Fungi incertae sedis</taxon>
        <taxon>Zoopagomycota</taxon>
        <taxon>Kickxellomycotina</taxon>
        <taxon>Dimargaritomycetes</taxon>
        <taxon>Dimargaritales</taxon>
        <taxon>Dimargaritaceae</taxon>
        <taxon>Tieghemiomyces</taxon>
    </lineage>
</organism>